<dbReference type="PANTHER" id="PTHR10519">
    <property type="entry name" value="GABA-B RECEPTOR"/>
    <property type="match status" value="1"/>
</dbReference>
<reference evidence="11 12" key="1">
    <citation type="submission" date="2018-03" db="EMBL/GenBank/DDBJ databases">
        <authorList>
            <person name="Fogelqvist J."/>
        </authorList>
    </citation>
    <scope>NUCLEOTIDE SEQUENCE [LARGE SCALE GENOMIC DNA]</scope>
</reference>
<dbReference type="AlphaFoldDB" id="A0A3P3YN95"/>
<gene>
    <name evidence="11" type="ORF">PLBR_LOCUS8848</name>
</gene>
<dbReference type="PROSITE" id="PS50259">
    <property type="entry name" value="G_PROTEIN_RECEP_F3_4"/>
    <property type="match status" value="1"/>
</dbReference>
<feature type="transmembrane region" description="Helical" evidence="9">
    <location>
        <begin position="164"/>
        <end position="185"/>
    </location>
</feature>
<evidence type="ECO:0000256" key="9">
    <source>
        <dbReference type="SAM" id="Phobius"/>
    </source>
</evidence>
<sequence>MGHGPGAALPRRSTLVVLARPRHTAFRSTSSSPRHLRTESIPVSPFVYDNVLFGFRALNELHKRNQSLTSANVLASLRSTTMLGATSEIELDANGERVAAYNLMNYVTQADGKRAWVQVGNVWPTGVELTSTVHWTSGRTSTPVDVPTVRRVPRQVSVAASTTVIVLASFGILVTAIVLAFNVHYRDLTFIKMSSPIFNNVILVGVIVGFVYIIVLGVSNGTNCLVRVALLSFAFSMCFGGLFIKTYRVAAIFNTGAEAKVVKIKNRLLFAYMGALIAIDVVIICVWAIVDPITTLVTNLPSIPDDLDPDNSIVQPYISRCNSVYYDTFLGTIYGVKGIIIIWGAFLSARTSHVTIPALNDSKQIGLAIYTTGLISLSIVPGLEFLSPEQVTVQFIMASMAVIVGLFANIAILFVPKIQAVISGRHAKLTKTQAITNDFATRKPTTTPTPHT</sequence>
<feature type="transmembrane region" description="Helical" evidence="9">
    <location>
        <begin position="268"/>
        <end position="290"/>
    </location>
</feature>
<comment type="subcellular location">
    <subcellularLocation>
        <location evidence="1">Membrane</location>
        <topology evidence="1">Multi-pass membrane protein</topology>
    </subcellularLocation>
</comment>
<dbReference type="PRINTS" id="PR00248">
    <property type="entry name" value="GPCRMGR"/>
</dbReference>
<evidence type="ECO:0000313" key="12">
    <source>
        <dbReference type="Proteomes" id="UP000290189"/>
    </source>
</evidence>
<dbReference type="GO" id="GO:0007214">
    <property type="term" value="P:gamma-aminobutyric acid signaling pathway"/>
    <property type="evidence" value="ECO:0007669"/>
    <property type="project" value="TreeGrafter"/>
</dbReference>
<feature type="transmembrane region" description="Helical" evidence="9">
    <location>
        <begin position="393"/>
        <end position="415"/>
    </location>
</feature>
<evidence type="ECO:0000313" key="11">
    <source>
        <dbReference type="EMBL" id="SPR01633.1"/>
    </source>
</evidence>
<feature type="transmembrane region" description="Helical" evidence="9">
    <location>
        <begin position="324"/>
        <end position="346"/>
    </location>
</feature>
<evidence type="ECO:0000259" key="10">
    <source>
        <dbReference type="PROSITE" id="PS50259"/>
    </source>
</evidence>
<proteinExistence type="predicted"/>
<dbReference type="Pfam" id="PF00003">
    <property type="entry name" value="7tm_3"/>
    <property type="match status" value="1"/>
</dbReference>
<evidence type="ECO:0000256" key="8">
    <source>
        <dbReference type="ARBA" id="ARBA00023224"/>
    </source>
</evidence>
<dbReference type="InterPro" id="IPR000337">
    <property type="entry name" value="GPCR_3"/>
</dbReference>
<keyword evidence="3 9" id="KW-1133">Transmembrane helix</keyword>
<dbReference type="SUPFAM" id="SSF53822">
    <property type="entry name" value="Periplasmic binding protein-like I"/>
    <property type="match status" value="1"/>
</dbReference>
<dbReference type="Proteomes" id="UP000290189">
    <property type="component" value="Unassembled WGS sequence"/>
</dbReference>
<keyword evidence="6" id="KW-0675">Receptor</keyword>
<geneLocation type="mitochondrion" evidence="11"/>
<evidence type="ECO:0000256" key="6">
    <source>
        <dbReference type="ARBA" id="ARBA00023170"/>
    </source>
</evidence>
<evidence type="ECO:0000256" key="3">
    <source>
        <dbReference type="ARBA" id="ARBA00022989"/>
    </source>
</evidence>
<feature type="transmembrane region" description="Helical" evidence="9">
    <location>
        <begin position="225"/>
        <end position="247"/>
    </location>
</feature>
<organism evidence="11 12">
    <name type="scientific">Plasmodiophora brassicae</name>
    <name type="common">Clubroot disease agent</name>
    <dbReference type="NCBI Taxonomy" id="37360"/>
    <lineage>
        <taxon>Eukaryota</taxon>
        <taxon>Sar</taxon>
        <taxon>Rhizaria</taxon>
        <taxon>Endomyxa</taxon>
        <taxon>Phytomyxea</taxon>
        <taxon>Plasmodiophorida</taxon>
        <taxon>Plasmodiophoridae</taxon>
        <taxon>Plasmodiophora</taxon>
    </lineage>
</organism>
<evidence type="ECO:0000256" key="1">
    <source>
        <dbReference type="ARBA" id="ARBA00004141"/>
    </source>
</evidence>
<dbReference type="CDD" id="cd15047">
    <property type="entry name" value="7tmC_GABA-B-like"/>
    <property type="match status" value="1"/>
</dbReference>
<keyword evidence="2 9" id="KW-0812">Transmembrane</keyword>
<dbReference type="GO" id="GO:0038039">
    <property type="term" value="C:G protein-coupled receptor heterodimeric complex"/>
    <property type="evidence" value="ECO:0007669"/>
    <property type="project" value="TreeGrafter"/>
</dbReference>
<dbReference type="InterPro" id="IPR002455">
    <property type="entry name" value="GPCR3_GABA-B"/>
</dbReference>
<dbReference type="PANTHER" id="PTHR10519:SF20">
    <property type="entry name" value="G-PROTEIN COUPLED RECEPTOR 156-RELATED"/>
    <property type="match status" value="1"/>
</dbReference>
<keyword evidence="4" id="KW-0297">G-protein coupled receptor</keyword>
<protein>
    <recommendedName>
        <fullName evidence="10">G-protein coupled receptors family 3 profile domain-containing protein</fullName>
    </recommendedName>
</protein>
<dbReference type="GO" id="GO:0004965">
    <property type="term" value="F:G protein-coupled GABA receptor activity"/>
    <property type="evidence" value="ECO:0007669"/>
    <property type="project" value="InterPro"/>
</dbReference>
<dbReference type="PRINTS" id="PR01177">
    <property type="entry name" value="GABAB1RECPTR"/>
</dbReference>
<dbReference type="InterPro" id="IPR017978">
    <property type="entry name" value="GPCR_3_C"/>
</dbReference>
<evidence type="ECO:0000256" key="7">
    <source>
        <dbReference type="ARBA" id="ARBA00023180"/>
    </source>
</evidence>
<feature type="transmembrane region" description="Helical" evidence="9">
    <location>
        <begin position="197"/>
        <end position="219"/>
    </location>
</feature>
<dbReference type="InterPro" id="IPR028082">
    <property type="entry name" value="Peripla_BP_I"/>
</dbReference>
<feature type="domain" description="G-protein coupled receptors family 3 profile" evidence="10">
    <location>
        <begin position="160"/>
        <end position="422"/>
    </location>
</feature>
<evidence type="ECO:0000256" key="5">
    <source>
        <dbReference type="ARBA" id="ARBA00023136"/>
    </source>
</evidence>
<keyword evidence="8" id="KW-0807">Transducer</keyword>
<name>A0A3P3YN95_PLABS</name>
<feature type="transmembrane region" description="Helical" evidence="9">
    <location>
        <begin position="367"/>
        <end position="387"/>
    </location>
</feature>
<evidence type="ECO:0000256" key="2">
    <source>
        <dbReference type="ARBA" id="ARBA00022692"/>
    </source>
</evidence>
<accession>A0A3P3YN95</accession>
<dbReference type="EMBL" id="OVEO01000018">
    <property type="protein sequence ID" value="SPR01633.1"/>
    <property type="molecule type" value="Genomic_DNA"/>
</dbReference>
<keyword evidence="5 9" id="KW-0472">Membrane</keyword>
<keyword evidence="7" id="KW-0325">Glycoprotein</keyword>
<dbReference type="PRINTS" id="PR01176">
    <property type="entry name" value="GABABRECEPTR"/>
</dbReference>
<evidence type="ECO:0000256" key="4">
    <source>
        <dbReference type="ARBA" id="ARBA00023040"/>
    </source>
</evidence>
<keyword evidence="11" id="KW-0496">Mitochondrion</keyword>